<dbReference type="Gene3D" id="3.30.70.1230">
    <property type="entry name" value="Nucleotide cyclase"/>
    <property type="match status" value="1"/>
</dbReference>
<dbReference type="SMART" id="SM00448">
    <property type="entry name" value="REC"/>
    <property type="match status" value="1"/>
</dbReference>
<evidence type="ECO:0000256" key="3">
    <source>
        <dbReference type="ARBA" id="ARBA00023125"/>
    </source>
</evidence>
<evidence type="ECO:0000259" key="7">
    <source>
        <dbReference type="PROSITE" id="PS50110"/>
    </source>
</evidence>
<feature type="modified residue" description="4-aspartylphosphate" evidence="5">
    <location>
        <position position="229"/>
    </location>
</feature>
<evidence type="ECO:0000313" key="10">
    <source>
        <dbReference type="Proteomes" id="UP000277094"/>
    </source>
</evidence>
<dbReference type="GO" id="GO:0009190">
    <property type="term" value="P:cyclic nucleotide biosynthetic process"/>
    <property type="evidence" value="ECO:0007669"/>
    <property type="project" value="InterPro"/>
</dbReference>
<accession>A0A3N0DV35</accession>
<dbReference type="InterPro" id="IPR001789">
    <property type="entry name" value="Sig_transdc_resp-reg_receiver"/>
</dbReference>
<dbReference type="PROSITE" id="PS50125">
    <property type="entry name" value="GUANYLATE_CYCLASE_2"/>
    <property type="match status" value="1"/>
</dbReference>
<dbReference type="Pfam" id="PF00072">
    <property type="entry name" value="Response_reg"/>
    <property type="match status" value="1"/>
</dbReference>
<evidence type="ECO:0000256" key="5">
    <source>
        <dbReference type="PROSITE-ProRule" id="PRU00169"/>
    </source>
</evidence>
<dbReference type="PANTHER" id="PTHR43214:SF24">
    <property type="entry name" value="TRANSCRIPTIONAL REGULATORY PROTEIN NARL-RELATED"/>
    <property type="match status" value="1"/>
</dbReference>
<dbReference type="OrthoDB" id="9808843at2"/>
<dbReference type="Pfam" id="PF00196">
    <property type="entry name" value="GerE"/>
    <property type="match status" value="1"/>
</dbReference>
<dbReference type="InterPro" id="IPR058245">
    <property type="entry name" value="NreC/VraR/RcsB-like_REC"/>
</dbReference>
<protein>
    <submittedName>
        <fullName evidence="9">Response regulator</fullName>
    </submittedName>
</protein>
<dbReference type="SUPFAM" id="SSF52172">
    <property type="entry name" value="CheY-like"/>
    <property type="match status" value="1"/>
</dbReference>
<dbReference type="RefSeq" id="WP_123233960.1">
    <property type="nucleotide sequence ID" value="NZ_RJSG01000002.1"/>
</dbReference>
<dbReference type="Proteomes" id="UP000277094">
    <property type="component" value="Unassembled WGS sequence"/>
</dbReference>
<evidence type="ECO:0000259" key="8">
    <source>
        <dbReference type="PROSITE" id="PS50125"/>
    </source>
</evidence>
<evidence type="ECO:0000256" key="1">
    <source>
        <dbReference type="ARBA" id="ARBA00022553"/>
    </source>
</evidence>
<organism evidence="9 10">
    <name type="scientific">Nocardioides marmorisolisilvae</name>
    <dbReference type="NCBI Taxonomy" id="1542737"/>
    <lineage>
        <taxon>Bacteria</taxon>
        <taxon>Bacillati</taxon>
        <taxon>Actinomycetota</taxon>
        <taxon>Actinomycetes</taxon>
        <taxon>Propionibacteriales</taxon>
        <taxon>Nocardioidaceae</taxon>
        <taxon>Nocardioides</taxon>
    </lineage>
</organism>
<dbReference type="EMBL" id="RJSG01000002">
    <property type="protein sequence ID" value="RNL79458.1"/>
    <property type="molecule type" value="Genomic_DNA"/>
</dbReference>
<dbReference type="SUPFAM" id="SSF55073">
    <property type="entry name" value="Nucleotide cyclase"/>
    <property type="match status" value="1"/>
</dbReference>
<evidence type="ECO:0000256" key="4">
    <source>
        <dbReference type="ARBA" id="ARBA00023163"/>
    </source>
</evidence>
<keyword evidence="4" id="KW-0804">Transcription</keyword>
<dbReference type="InterPro" id="IPR039420">
    <property type="entry name" value="WalR-like"/>
</dbReference>
<reference evidence="9 10" key="1">
    <citation type="submission" date="2018-11" db="EMBL/GenBank/DDBJ databases">
        <authorList>
            <person name="Li F."/>
        </authorList>
    </citation>
    <scope>NUCLEOTIDE SEQUENCE [LARGE SCALE GENOMIC DNA]</scope>
    <source>
        <strain evidence="9 10">KIS18-7</strain>
    </source>
</reference>
<dbReference type="InterPro" id="IPR000792">
    <property type="entry name" value="Tscrpt_reg_LuxR_C"/>
</dbReference>
<evidence type="ECO:0000313" key="9">
    <source>
        <dbReference type="EMBL" id="RNL79458.1"/>
    </source>
</evidence>
<evidence type="ECO:0000259" key="6">
    <source>
        <dbReference type="PROSITE" id="PS50043"/>
    </source>
</evidence>
<feature type="domain" description="Response regulatory" evidence="7">
    <location>
        <begin position="178"/>
        <end position="294"/>
    </location>
</feature>
<feature type="domain" description="Guanylate cyclase" evidence="8">
    <location>
        <begin position="8"/>
        <end position="117"/>
    </location>
</feature>
<dbReference type="InterPro" id="IPR001054">
    <property type="entry name" value="A/G_cyclase"/>
</dbReference>
<dbReference type="PRINTS" id="PR00038">
    <property type="entry name" value="HTHLUXR"/>
</dbReference>
<dbReference type="CDD" id="cd07302">
    <property type="entry name" value="CHD"/>
    <property type="match status" value="1"/>
</dbReference>
<feature type="domain" description="HTH luxR-type" evidence="6">
    <location>
        <begin position="320"/>
        <end position="385"/>
    </location>
</feature>
<keyword evidence="10" id="KW-1185">Reference proteome</keyword>
<dbReference type="GO" id="GO:0006355">
    <property type="term" value="P:regulation of DNA-templated transcription"/>
    <property type="evidence" value="ECO:0007669"/>
    <property type="project" value="InterPro"/>
</dbReference>
<dbReference type="AlphaFoldDB" id="A0A3N0DV35"/>
<dbReference type="PROSITE" id="PS50043">
    <property type="entry name" value="HTH_LUXR_2"/>
    <property type="match status" value="1"/>
</dbReference>
<dbReference type="Pfam" id="PF00211">
    <property type="entry name" value="Guanylate_cyc"/>
    <property type="match status" value="1"/>
</dbReference>
<dbReference type="InterPro" id="IPR016032">
    <property type="entry name" value="Sig_transdc_resp-reg_C-effctor"/>
</dbReference>
<keyword evidence="2" id="KW-0805">Transcription regulation</keyword>
<dbReference type="GO" id="GO:0000160">
    <property type="term" value="P:phosphorelay signal transduction system"/>
    <property type="evidence" value="ECO:0007669"/>
    <property type="project" value="InterPro"/>
</dbReference>
<dbReference type="GO" id="GO:0003677">
    <property type="term" value="F:DNA binding"/>
    <property type="evidence" value="ECO:0007669"/>
    <property type="project" value="UniProtKB-KW"/>
</dbReference>
<gene>
    <name evidence="9" type="ORF">EFL95_10760</name>
</gene>
<comment type="caution">
    <text evidence="9">The sequence shown here is derived from an EMBL/GenBank/DDBJ whole genome shotgun (WGS) entry which is preliminary data.</text>
</comment>
<dbReference type="SMART" id="SM00421">
    <property type="entry name" value="HTH_LUXR"/>
    <property type="match status" value="1"/>
</dbReference>
<keyword evidence="3" id="KW-0238">DNA-binding</keyword>
<name>A0A3N0DV35_9ACTN</name>
<dbReference type="PROSITE" id="PS50110">
    <property type="entry name" value="RESPONSE_REGULATORY"/>
    <property type="match status" value="1"/>
</dbReference>
<dbReference type="CDD" id="cd06170">
    <property type="entry name" value="LuxR_C_like"/>
    <property type="match status" value="1"/>
</dbReference>
<keyword evidence="1 5" id="KW-0597">Phosphoprotein</keyword>
<evidence type="ECO:0000256" key="2">
    <source>
        <dbReference type="ARBA" id="ARBA00023015"/>
    </source>
</evidence>
<dbReference type="GO" id="GO:0004016">
    <property type="term" value="F:adenylate cyclase activity"/>
    <property type="evidence" value="ECO:0007669"/>
    <property type="project" value="UniProtKB-ARBA"/>
</dbReference>
<sequence>MAEPAVVTVLFTDIVASTEAFQRLGDEAASRAHADHLDEMSALVDQFDGRVVKSMGDGVMSVFASANQAVQCAVRMQQEVAAADDGIEIRVGLDCGEPVERDGDYFGNPVIVAKRLCDLCDPGQILSTTTVLTVAGSRLNDVRLSSLGPVAVKGLENPVETTEVLWNTEVGTGKSQFTVVVVDDQKLLRAGFSVILRAERDLTVVGEASDGLEAIEVVRERRPDVVVMDVRMPNMDGLEAARQILGEFPETRVLMLTTFDLDEYVYEAIRAGASGFLLKDVPGEQLVDAVRTIARGESIIDPAVTRRMIEQFAKPPAAPETPAFDVLTAREADILKLLARGLSNAEIATELFVEETTVKTHVGKVLHKLGLRDRVQAVVFAYESGFLAQ</sequence>
<proteinExistence type="predicted"/>
<dbReference type="InterPro" id="IPR011006">
    <property type="entry name" value="CheY-like_superfamily"/>
</dbReference>
<dbReference type="PANTHER" id="PTHR43214">
    <property type="entry name" value="TWO-COMPONENT RESPONSE REGULATOR"/>
    <property type="match status" value="1"/>
</dbReference>
<dbReference type="InterPro" id="IPR029787">
    <property type="entry name" value="Nucleotide_cyclase"/>
</dbReference>
<dbReference type="SUPFAM" id="SSF46894">
    <property type="entry name" value="C-terminal effector domain of the bipartite response regulators"/>
    <property type="match status" value="1"/>
</dbReference>
<dbReference type="CDD" id="cd17535">
    <property type="entry name" value="REC_NarL-like"/>
    <property type="match status" value="1"/>
</dbReference>
<dbReference type="SMART" id="SM00044">
    <property type="entry name" value="CYCc"/>
    <property type="match status" value="1"/>
</dbReference>
<dbReference type="Gene3D" id="3.40.50.2300">
    <property type="match status" value="1"/>
</dbReference>